<evidence type="ECO:0000313" key="3">
    <source>
        <dbReference type="Proteomes" id="UP000822688"/>
    </source>
</evidence>
<reference evidence="2" key="1">
    <citation type="submission" date="2020-06" db="EMBL/GenBank/DDBJ databases">
        <title>WGS assembly of Ceratodon purpureus strain R40.</title>
        <authorList>
            <person name="Carey S.B."/>
            <person name="Jenkins J."/>
            <person name="Shu S."/>
            <person name="Lovell J.T."/>
            <person name="Sreedasyam A."/>
            <person name="Maumus F."/>
            <person name="Tiley G.P."/>
            <person name="Fernandez-Pozo N."/>
            <person name="Barry K."/>
            <person name="Chen C."/>
            <person name="Wang M."/>
            <person name="Lipzen A."/>
            <person name="Daum C."/>
            <person name="Saski C.A."/>
            <person name="Payton A.C."/>
            <person name="Mcbreen J.C."/>
            <person name="Conrad R.E."/>
            <person name="Kollar L.M."/>
            <person name="Olsson S."/>
            <person name="Huttunen S."/>
            <person name="Landis J.B."/>
            <person name="Wickett N.J."/>
            <person name="Johnson M.G."/>
            <person name="Rensing S.A."/>
            <person name="Grimwood J."/>
            <person name="Schmutz J."/>
            <person name="Mcdaniel S.F."/>
        </authorList>
    </citation>
    <scope>NUCLEOTIDE SEQUENCE</scope>
    <source>
        <strain evidence="2">R40</strain>
    </source>
</reference>
<proteinExistence type="predicted"/>
<sequence>MWWRGHGLHLCGSGPLSAWGWVTVSRPASWAWRMSKAAPSCFPKNVRNDVAEMVTRNHGVLAMAPIVASVPCEKSKYLDVEKAEIFIFCGSPVLCMLVYHGVTFSGSTFANCMAGDTLFVQPRCSKLFGRDGLRRYILPISCSQRHWRRARASVSRCVDGL</sequence>
<gene>
    <name evidence="2" type="ORF">KC19_VG214000</name>
</gene>
<feature type="signal peptide" evidence="1">
    <location>
        <begin position="1"/>
        <end position="18"/>
    </location>
</feature>
<protein>
    <submittedName>
        <fullName evidence="2">Uncharacterized protein</fullName>
    </submittedName>
</protein>
<dbReference type="Proteomes" id="UP000822688">
    <property type="component" value="Chromosome V"/>
</dbReference>
<keyword evidence="3" id="KW-1185">Reference proteome</keyword>
<organism evidence="2 3">
    <name type="scientific">Ceratodon purpureus</name>
    <name type="common">Fire moss</name>
    <name type="synonym">Dicranum purpureum</name>
    <dbReference type="NCBI Taxonomy" id="3225"/>
    <lineage>
        <taxon>Eukaryota</taxon>
        <taxon>Viridiplantae</taxon>
        <taxon>Streptophyta</taxon>
        <taxon>Embryophyta</taxon>
        <taxon>Bryophyta</taxon>
        <taxon>Bryophytina</taxon>
        <taxon>Bryopsida</taxon>
        <taxon>Dicranidae</taxon>
        <taxon>Pseudoditrichales</taxon>
        <taxon>Ditrichaceae</taxon>
        <taxon>Ceratodon</taxon>
    </lineage>
</organism>
<evidence type="ECO:0000256" key="1">
    <source>
        <dbReference type="SAM" id="SignalP"/>
    </source>
</evidence>
<accession>A0A8T0HS59</accession>
<dbReference type="AlphaFoldDB" id="A0A8T0HS59"/>
<feature type="chain" id="PRO_5035901269" evidence="1">
    <location>
        <begin position="19"/>
        <end position="161"/>
    </location>
</feature>
<name>A0A8T0HS59_CERPU</name>
<keyword evidence="1" id="KW-0732">Signal</keyword>
<comment type="caution">
    <text evidence="2">The sequence shown here is derived from an EMBL/GenBank/DDBJ whole genome shotgun (WGS) entry which is preliminary data.</text>
</comment>
<dbReference type="EMBL" id="CM026426">
    <property type="protein sequence ID" value="KAG0573840.1"/>
    <property type="molecule type" value="Genomic_DNA"/>
</dbReference>
<evidence type="ECO:0000313" key="2">
    <source>
        <dbReference type="EMBL" id="KAG0573840.1"/>
    </source>
</evidence>